<dbReference type="EMBL" id="JAMRXG010000013">
    <property type="protein sequence ID" value="MCM6777131.1"/>
    <property type="molecule type" value="Genomic_DNA"/>
</dbReference>
<sequence>MRRSGLIQRAQGMGAHDHVCWAFDRPEEFRERAREFLGEGLRLGCQVWYVASEATADDLADIDGWAAASREGGTRVLSVDALYPSGTVVDPIDQVCTYAAATEAALAAGFTGLRVAADATALVRTPAQLAAFTRYEHLVDRYMATQPFSAMCAYRRREVRPVALAQLACLHPNANTTTDFRLFGSAAHSAVLGGELDASSRALFRTTLRRAQPAPTGDRLLIDALDLQFLDHNSLLDLAEYAADRDADLVLRTRWPGVSRLVELLELSEVQVVEEAV</sequence>
<name>A0A9X2J1L0_9NOCA</name>
<accession>A0A9X2J1L0</accession>
<comment type="caution">
    <text evidence="2">The sequence shown here is derived from an EMBL/GenBank/DDBJ whole genome shotgun (WGS) entry which is preliminary data.</text>
</comment>
<dbReference type="Proteomes" id="UP001139157">
    <property type="component" value="Unassembled WGS sequence"/>
</dbReference>
<dbReference type="AlphaFoldDB" id="A0A9X2J1L0"/>
<reference evidence="2" key="1">
    <citation type="submission" date="2022-06" db="EMBL/GenBank/DDBJ databases">
        <title>Novel species in genus nocardia.</title>
        <authorList>
            <person name="Li F."/>
        </authorList>
    </citation>
    <scope>NUCLEOTIDE SEQUENCE</scope>
    <source>
        <strain evidence="2">CDC141</strain>
    </source>
</reference>
<gene>
    <name evidence="2" type="ORF">NDR86_26945</name>
</gene>
<evidence type="ECO:0000313" key="3">
    <source>
        <dbReference type="Proteomes" id="UP001139157"/>
    </source>
</evidence>
<dbReference type="SUPFAM" id="SSF52091">
    <property type="entry name" value="SpoIIaa-like"/>
    <property type="match status" value="1"/>
</dbReference>
<dbReference type="InterPro" id="IPR036513">
    <property type="entry name" value="STAS_dom_sf"/>
</dbReference>
<evidence type="ECO:0000313" key="2">
    <source>
        <dbReference type="EMBL" id="MCM6777131.1"/>
    </source>
</evidence>
<protein>
    <submittedName>
        <fullName evidence="2">MEDS domain-containing protein</fullName>
    </submittedName>
</protein>
<feature type="domain" description="MEDS" evidence="1">
    <location>
        <begin position="17"/>
        <end position="172"/>
    </location>
</feature>
<dbReference type="InterPro" id="IPR025847">
    <property type="entry name" value="MEDS_domain"/>
</dbReference>
<organism evidence="2 3">
    <name type="scientific">Nocardia pulmonis</name>
    <dbReference type="NCBI Taxonomy" id="2951408"/>
    <lineage>
        <taxon>Bacteria</taxon>
        <taxon>Bacillati</taxon>
        <taxon>Actinomycetota</taxon>
        <taxon>Actinomycetes</taxon>
        <taxon>Mycobacteriales</taxon>
        <taxon>Nocardiaceae</taxon>
        <taxon>Nocardia</taxon>
    </lineage>
</organism>
<proteinExistence type="predicted"/>
<dbReference type="Pfam" id="PF14417">
    <property type="entry name" value="MEDS"/>
    <property type="match status" value="1"/>
</dbReference>
<evidence type="ECO:0000259" key="1">
    <source>
        <dbReference type="Pfam" id="PF14417"/>
    </source>
</evidence>
<keyword evidence="3" id="KW-1185">Reference proteome</keyword>
<dbReference type="RefSeq" id="WP_251915917.1">
    <property type="nucleotide sequence ID" value="NZ_JAMRXG010000013.1"/>
</dbReference>